<dbReference type="SUPFAM" id="SSF50998">
    <property type="entry name" value="Quinoprotein alcohol dehydrogenase-like"/>
    <property type="match status" value="1"/>
</dbReference>
<dbReference type="InterPro" id="IPR002372">
    <property type="entry name" value="PQQ_rpt_dom"/>
</dbReference>
<proteinExistence type="predicted"/>
<evidence type="ECO:0000259" key="1">
    <source>
        <dbReference type="Pfam" id="PF13360"/>
    </source>
</evidence>
<protein>
    <submittedName>
        <fullName evidence="2">PQQ-binding-like beta-propeller repeat protein</fullName>
    </submittedName>
</protein>
<dbReference type="PANTHER" id="PTHR34512:SF30">
    <property type="entry name" value="OUTER MEMBRANE PROTEIN ASSEMBLY FACTOR BAMB"/>
    <property type="match status" value="1"/>
</dbReference>
<dbReference type="InterPro" id="IPR015943">
    <property type="entry name" value="WD40/YVTN_repeat-like_dom_sf"/>
</dbReference>
<dbReference type="InterPro" id="IPR018391">
    <property type="entry name" value="PQQ_b-propeller_rpt"/>
</dbReference>
<comment type="caution">
    <text evidence="2">The sequence shown here is derived from an EMBL/GenBank/DDBJ whole genome shotgun (WGS) entry which is preliminary data.</text>
</comment>
<organism evidence="2">
    <name type="scientific">Wolbachia pipientis</name>
    <dbReference type="NCBI Taxonomy" id="955"/>
    <lineage>
        <taxon>Bacteria</taxon>
        <taxon>Pseudomonadati</taxon>
        <taxon>Pseudomonadota</taxon>
        <taxon>Alphaproteobacteria</taxon>
        <taxon>Rickettsiales</taxon>
        <taxon>Anaplasmataceae</taxon>
        <taxon>Wolbachieae</taxon>
        <taxon>Wolbachia</taxon>
    </lineage>
</organism>
<dbReference type="Gene3D" id="2.130.10.10">
    <property type="entry name" value="YVTN repeat-like/Quinoprotein amine dehydrogenase"/>
    <property type="match status" value="1"/>
</dbReference>
<dbReference type="InterPro" id="IPR011047">
    <property type="entry name" value="Quinoprotein_ADH-like_sf"/>
</dbReference>
<dbReference type="Pfam" id="PF13360">
    <property type="entry name" value="PQQ_2"/>
    <property type="match status" value="1"/>
</dbReference>
<evidence type="ECO:0000313" key="2">
    <source>
        <dbReference type="EMBL" id="TVS97785.1"/>
    </source>
</evidence>
<gene>
    <name evidence="2" type="ORF">COM42_002030</name>
</gene>
<dbReference type="AlphaFoldDB" id="A0A6C1U501"/>
<dbReference type="SMART" id="SM00564">
    <property type="entry name" value="PQQ"/>
    <property type="match status" value="6"/>
</dbReference>
<dbReference type="Proteomes" id="UP000218080">
    <property type="component" value="Unassembled WGS sequence"/>
</dbReference>
<dbReference type="EMBL" id="NWVJ02000103">
    <property type="protein sequence ID" value="TVS97785.1"/>
    <property type="molecule type" value="Genomic_DNA"/>
</dbReference>
<dbReference type="PANTHER" id="PTHR34512">
    <property type="entry name" value="CELL SURFACE PROTEIN"/>
    <property type="match status" value="1"/>
</dbReference>
<feature type="domain" description="Pyrrolo-quinoline quinone repeat" evidence="1">
    <location>
        <begin position="82"/>
        <end position="241"/>
    </location>
</feature>
<accession>A0A6C1U501</accession>
<name>A0A6C1U501_WOLPI</name>
<sequence>MKIIIVMIMLLYSNYTMANERISLVDKKLSQGYVAPVLTEGSVILSDKHGALYSFDIDNSKAMNWKLHLSHRKKIGNMSLSHYEKNVFFIVDNTLHAIDAKTGKIEWEKELRAPVRGKAAVINNKLVVLTIDNHLYVFDIKDGSSAWAYQNGINEVRGLYSISPTISNDKIIAPFSNGELIAFNEDGKKLWSQKLATNLLDTQLTDVTTTPRVLGDTLIATNNSYIYGINVRSGNILWSKSLQVKSVSDIESYYSPLIPAEKQKEGGRIFIVTKDNKIIGLDIKNGETVWASDLIENTQLFAPIMHAHTLWVTSNKSSMFAFPGSESAGKVVKVPGNVFHTPVFTHGKIYVTTEGNGVYSLENRFVLYD</sequence>
<reference evidence="2" key="1">
    <citation type="submission" date="2019-07" db="EMBL/GenBank/DDBJ databases">
        <title>Genome assemblies of Wolbachia strains wAlbA and wAlbB in wild caught Aedes albopictus specimens.</title>
        <authorList>
            <person name="Kulkarni A."/>
            <person name="Yu W."/>
            <person name="Xue R.-D."/>
            <person name="Ma Y."/>
            <person name="Xu J."/>
        </authorList>
    </citation>
    <scope>NUCLEOTIDE SEQUENCE</scope>
    <source>
        <strain evidence="2">HN2016</strain>
    </source>
</reference>